<accession>A0A329QH94</accession>
<reference evidence="1 2" key="1">
    <citation type="submission" date="2018-06" db="EMBL/GenBank/DDBJ databases">
        <title>Phytoactinopolyspora halophila sp. nov., a novel halophilic actinomycete isolated from a saline soil in China.</title>
        <authorList>
            <person name="Tang S.-K."/>
        </authorList>
    </citation>
    <scope>NUCLEOTIDE SEQUENCE [LARGE SCALE GENOMIC DNA]</scope>
    <source>
        <strain evidence="1 2">YIM 96934</strain>
    </source>
</reference>
<gene>
    <name evidence="1" type="ORF">DPM12_17290</name>
</gene>
<organism evidence="1 2">
    <name type="scientific">Phytoactinopolyspora halophila</name>
    <dbReference type="NCBI Taxonomy" id="1981511"/>
    <lineage>
        <taxon>Bacteria</taxon>
        <taxon>Bacillati</taxon>
        <taxon>Actinomycetota</taxon>
        <taxon>Actinomycetes</taxon>
        <taxon>Jiangellales</taxon>
        <taxon>Jiangellaceae</taxon>
        <taxon>Phytoactinopolyspora</taxon>
    </lineage>
</organism>
<dbReference type="OrthoDB" id="4462506at2"/>
<comment type="caution">
    <text evidence="1">The sequence shown here is derived from an EMBL/GenBank/DDBJ whole genome shotgun (WGS) entry which is preliminary data.</text>
</comment>
<keyword evidence="2" id="KW-1185">Reference proteome</keyword>
<evidence type="ECO:0000313" key="1">
    <source>
        <dbReference type="EMBL" id="RAW11099.1"/>
    </source>
</evidence>
<dbReference type="RefSeq" id="WP_112259608.1">
    <property type="nucleotide sequence ID" value="NZ_QMIG01000022.1"/>
</dbReference>
<sequence length="171" mass="18797">MLSTLDVPYIDTDAAELVWTLGYPLAPALSTTAIRLGHDDESRLELRVLGASHQAALCWPGGELIETVACLPNEQPHLPSTMERRVDGRRYRFRARVETVSVAELRSRADTLRQLATQDGTRDTTVLAVFPSEPDAVTALSLDGVTPGVSWNTWHLYPNSGQIVTTSTEVR</sequence>
<dbReference type="Pfam" id="PF10936">
    <property type="entry name" value="DUF2617"/>
    <property type="match status" value="1"/>
</dbReference>
<dbReference type="InterPro" id="IPR024486">
    <property type="entry name" value="DUF2617"/>
</dbReference>
<dbReference type="Proteomes" id="UP000250462">
    <property type="component" value="Unassembled WGS sequence"/>
</dbReference>
<evidence type="ECO:0000313" key="2">
    <source>
        <dbReference type="Proteomes" id="UP000250462"/>
    </source>
</evidence>
<protein>
    <submittedName>
        <fullName evidence="1">DUF2617 domain-containing protein</fullName>
    </submittedName>
</protein>
<name>A0A329QH94_9ACTN</name>
<dbReference type="EMBL" id="QMIG01000022">
    <property type="protein sequence ID" value="RAW11099.1"/>
    <property type="molecule type" value="Genomic_DNA"/>
</dbReference>
<dbReference type="AlphaFoldDB" id="A0A329QH94"/>
<proteinExistence type="predicted"/>